<dbReference type="Proteomes" id="UP000077755">
    <property type="component" value="Chromosome 5"/>
</dbReference>
<reference evidence="2" key="1">
    <citation type="journal article" date="2016" name="Nat. Genet.">
        <title>A high-quality carrot genome assembly provides new insights into carotenoid accumulation and asterid genome evolution.</title>
        <authorList>
            <person name="Iorizzo M."/>
            <person name="Ellison S."/>
            <person name="Senalik D."/>
            <person name="Zeng P."/>
            <person name="Satapoomin P."/>
            <person name="Huang J."/>
            <person name="Bowman M."/>
            <person name="Iovene M."/>
            <person name="Sanseverino W."/>
            <person name="Cavagnaro P."/>
            <person name="Yildiz M."/>
            <person name="Macko-Podgorni A."/>
            <person name="Moranska E."/>
            <person name="Grzebelus E."/>
            <person name="Grzebelus D."/>
            <person name="Ashrafi H."/>
            <person name="Zheng Z."/>
            <person name="Cheng S."/>
            <person name="Spooner D."/>
            <person name="Van Deynze A."/>
            <person name="Simon P."/>
        </authorList>
    </citation>
    <scope>NUCLEOTIDE SEQUENCE [LARGE SCALE GENOMIC DNA]</scope>
    <source>
        <tissue evidence="2">Leaf</tissue>
    </source>
</reference>
<proteinExistence type="predicted"/>
<evidence type="ECO:0000256" key="1">
    <source>
        <dbReference type="SAM" id="MobiDB-lite"/>
    </source>
</evidence>
<reference evidence="3" key="2">
    <citation type="submission" date="2022-03" db="EMBL/GenBank/DDBJ databases">
        <title>Draft title - Genomic analysis of global carrot germplasm unveils the trajectory of domestication and the origin of high carotenoid orange carrot.</title>
        <authorList>
            <person name="Iorizzo M."/>
            <person name="Ellison S."/>
            <person name="Senalik D."/>
            <person name="Macko-Podgorni A."/>
            <person name="Grzebelus D."/>
            <person name="Bostan H."/>
            <person name="Rolling W."/>
            <person name="Curaba J."/>
            <person name="Simon P."/>
        </authorList>
    </citation>
    <scope>NUCLEOTIDE SEQUENCE</scope>
    <source>
        <tissue evidence="3">Leaf</tissue>
    </source>
</reference>
<evidence type="ECO:0000313" key="2">
    <source>
        <dbReference type="EMBL" id="KZM94020.1"/>
    </source>
</evidence>
<gene>
    <name evidence="2" type="ORF">DCAR_017265</name>
    <name evidence="3" type="ORF">DCAR_0519747</name>
</gene>
<keyword evidence="4" id="KW-1185">Reference proteome</keyword>
<evidence type="ECO:0000313" key="4">
    <source>
        <dbReference type="Proteomes" id="UP000077755"/>
    </source>
</evidence>
<protein>
    <submittedName>
        <fullName evidence="2">Uncharacterized protein</fullName>
    </submittedName>
</protein>
<organism evidence="2">
    <name type="scientific">Daucus carota subsp. sativus</name>
    <name type="common">Carrot</name>
    <dbReference type="NCBI Taxonomy" id="79200"/>
    <lineage>
        <taxon>Eukaryota</taxon>
        <taxon>Viridiplantae</taxon>
        <taxon>Streptophyta</taxon>
        <taxon>Embryophyta</taxon>
        <taxon>Tracheophyta</taxon>
        <taxon>Spermatophyta</taxon>
        <taxon>Magnoliopsida</taxon>
        <taxon>eudicotyledons</taxon>
        <taxon>Gunneridae</taxon>
        <taxon>Pentapetalae</taxon>
        <taxon>asterids</taxon>
        <taxon>campanulids</taxon>
        <taxon>Apiales</taxon>
        <taxon>Apiaceae</taxon>
        <taxon>Apioideae</taxon>
        <taxon>Scandiceae</taxon>
        <taxon>Daucinae</taxon>
        <taxon>Daucus</taxon>
        <taxon>Daucus sect. Daucus</taxon>
    </lineage>
</organism>
<accession>A0A162A291</accession>
<name>A0A162A291_DAUCS</name>
<feature type="compositionally biased region" description="Basic and acidic residues" evidence="1">
    <location>
        <begin position="1"/>
        <end position="15"/>
    </location>
</feature>
<dbReference type="EMBL" id="CP093347">
    <property type="protein sequence ID" value="WOH00388.1"/>
    <property type="molecule type" value="Genomic_DNA"/>
</dbReference>
<dbReference type="Gramene" id="KZM94020">
    <property type="protein sequence ID" value="KZM94020"/>
    <property type="gene ID" value="DCAR_017265"/>
</dbReference>
<evidence type="ECO:0000313" key="3">
    <source>
        <dbReference type="EMBL" id="WOH00388.1"/>
    </source>
</evidence>
<dbReference type="EMBL" id="LNRQ01000005">
    <property type="protein sequence ID" value="KZM94020.1"/>
    <property type="molecule type" value="Genomic_DNA"/>
</dbReference>
<sequence>MGVERKDARASDSKMTKVLTRNTQSGSALRRPSLLNKHTTNLTNKNSKPIHIEAEDDVTVIVPQLEKMGIPRPACNDAVWFPPHTENYGNALTVAFIDHLLNKYSRPFFTFLSTGIRGKNLMESFDNAQDNTTPKNVSRGM</sequence>
<feature type="region of interest" description="Disordered" evidence="1">
    <location>
        <begin position="1"/>
        <end position="28"/>
    </location>
</feature>
<dbReference type="AlphaFoldDB" id="A0A162A291"/>